<dbReference type="Gene3D" id="1.10.1300.10">
    <property type="entry name" value="3'5'-cyclic nucleotide phosphodiesterase, catalytic domain"/>
    <property type="match status" value="1"/>
</dbReference>
<dbReference type="CDD" id="cd00077">
    <property type="entry name" value="HDc"/>
    <property type="match status" value="1"/>
</dbReference>
<comment type="cofactor">
    <cofactor evidence="7">
        <name>a divalent metal cation</name>
        <dbReference type="ChEBI" id="CHEBI:60240"/>
    </cofactor>
    <text evidence="7">Binds 2 divalent metal cations per subunit. Site 1 may preferentially bind zinc ions, while site 2 has a preference for magnesium and/or manganese ions.</text>
</comment>
<evidence type="ECO:0000256" key="6">
    <source>
        <dbReference type="PIRSR" id="PIRSR623088-3"/>
    </source>
</evidence>
<feature type="binding site" evidence="5">
    <location>
        <position position="415"/>
    </location>
    <ligand>
        <name>AMP</name>
        <dbReference type="ChEBI" id="CHEBI:456215"/>
    </ligand>
</feature>
<feature type="binding site" evidence="6">
    <location>
        <position position="254"/>
    </location>
    <ligand>
        <name>Zn(2+)</name>
        <dbReference type="ChEBI" id="CHEBI:29105"/>
        <label>1</label>
    </ligand>
</feature>
<evidence type="ECO:0000313" key="9">
    <source>
        <dbReference type="EMBL" id="TPX54946.1"/>
    </source>
</evidence>
<feature type="binding site" evidence="6">
    <location>
        <position position="253"/>
    </location>
    <ligand>
        <name>Zn(2+)</name>
        <dbReference type="ChEBI" id="CHEBI:29105"/>
        <label>1</label>
    </ligand>
</feature>
<feature type="active site" description="Proton donor" evidence="4">
    <location>
        <position position="213"/>
    </location>
</feature>
<dbReference type="PROSITE" id="PS00126">
    <property type="entry name" value="PDEASE_I_1"/>
    <property type="match status" value="1"/>
</dbReference>
<dbReference type="FunFam" id="1.10.1300.10:FF:000006">
    <property type="entry name" value="Phosphodiesterase 9A"/>
    <property type="match status" value="1"/>
</dbReference>
<name>A0A507DTS2_9FUNG</name>
<dbReference type="SMART" id="SM00471">
    <property type="entry name" value="HDc"/>
    <property type="match status" value="1"/>
</dbReference>
<feature type="binding site" evidence="5">
    <location>
        <position position="254"/>
    </location>
    <ligand>
        <name>AMP</name>
        <dbReference type="ChEBI" id="CHEBI:456215"/>
    </ligand>
</feature>
<dbReference type="InterPro" id="IPR023088">
    <property type="entry name" value="PDEase"/>
</dbReference>
<evidence type="ECO:0000256" key="2">
    <source>
        <dbReference type="ARBA" id="ARBA00022723"/>
    </source>
</evidence>
<feature type="domain" description="PDEase" evidence="8">
    <location>
        <begin position="137"/>
        <end position="458"/>
    </location>
</feature>
<gene>
    <name evidence="9" type="ORF">PhCBS80983_g05673</name>
</gene>
<feature type="binding site" evidence="5">
    <location>
        <position position="364"/>
    </location>
    <ligand>
        <name>AMP</name>
        <dbReference type="ChEBI" id="CHEBI:456215"/>
    </ligand>
</feature>
<feature type="binding site" evidence="6">
    <location>
        <position position="364"/>
    </location>
    <ligand>
        <name>Zn(2+)</name>
        <dbReference type="ChEBI" id="CHEBI:29105"/>
        <label>1</label>
    </ligand>
</feature>
<dbReference type="SUPFAM" id="SSF109604">
    <property type="entry name" value="HD-domain/PDEase-like"/>
    <property type="match status" value="1"/>
</dbReference>
<dbReference type="InterPro" id="IPR002073">
    <property type="entry name" value="PDEase_catalytic_dom"/>
</dbReference>
<evidence type="ECO:0000256" key="4">
    <source>
        <dbReference type="PIRSR" id="PIRSR623088-1"/>
    </source>
</evidence>
<reference evidence="9 10" key="1">
    <citation type="journal article" date="2019" name="Sci. Rep.">
        <title>Comparative genomics of chytrid fungi reveal insights into the obligate biotrophic and pathogenic lifestyle of Synchytrium endobioticum.</title>
        <authorList>
            <person name="van de Vossenberg B.T.L.H."/>
            <person name="Warris S."/>
            <person name="Nguyen H.D.T."/>
            <person name="van Gent-Pelzer M.P.E."/>
            <person name="Joly D.L."/>
            <person name="van de Geest H.C."/>
            <person name="Bonants P.J.M."/>
            <person name="Smith D.S."/>
            <person name="Levesque C.A."/>
            <person name="van der Lee T.A.J."/>
        </authorList>
    </citation>
    <scope>NUCLEOTIDE SEQUENCE [LARGE SCALE GENOMIC DNA]</scope>
    <source>
        <strain evidence="9 10">CBS 809.83</strain>
    </source>
</reference>
<dbReference type="GO" id="GO:0007165">
    <property type="term" value="P:signal transduction"/>
    <property type="evidence" value="ECO:0007669"/>
    <property type="project" value="InterPro"/>
</dbReference>
<dbReference type="STRING" id="109895.A0A507DTS2"/>
<dbReference type="EMBL" id="QEAQ01000132">
    <property type="protein sequence ID" value="TPX54946.1"/>
    <property type="molecule type" value="Genomic_DNA"/>
</dbReference>
<evidence type="ECO:0000259" key="8">
    <source>
        <dbReference type="PROSITE" id="PS51845"/>
    </source>
</evidence>
<keyword evidence="2 6" id="KW-0479">Metal-binding</keyword>
<feature type="binding site" evidence="6">
    <location>
        <position position="254"/>
    </location>
    <ligand>
        <name>Zn(2+)</name>
        <dbReference type="ChEBI" id="CHEBI:29105"/>
        <label>2</label>
    </ligand>
</feature>
<dbReference type="EC" id="3.1.4.-" evidence="7"/>
<dbReference type="InterPro" id="IPR003607">
    <property type="entry name" value="HD/PDEase_dom"/>
</dbReference>
<keyword evidence="3 7" id="KW-0378">Hydrolase</keyword>
<feature type="binding site" evidence="5">
    <location>
        <begin position="213"/>
        <end position="217"/>
    </location>
    <ligand>
        <name>AMP</name>
        <dbReference type="ChEBI" id="CHEBI:456215"/>
    </ligand>
</feature>
<accession>A0A507DTS2</accession>
<proteinExistence type="inferred from homology"/>
<evidence type="ECO:0000313" key="10">
    <source>
        <dbReference type="Proteomes" id="UP000318582"/>
    </source>
</evidence>
<dbReference type="GO" id="GO:0046872">
    <property type="term" value="F:metal ion binding"/>
    <property type="evidence" value="ECO:0007669"/>
    <property type="project" value="UniProtKB-KW"/>
</dbReference>
<evidence type="ECO:0000256" key="7">
    <source>
        <dbReference type="RuleBase" id="RU363067"/>
    </source>
</evidence>
<comment type="similarity">
    <text evidence="7">Belongs to the cyclic nucleotide phosphodiesterase family.</text>
</comment>
<dbReference type="PROSITE" id="PS51845">
    <property type="entry name" value="PDEASE_I_2"/>
    <property type="match status" value="1"/>
</dbReference>
<dbReference type="InterPro" id="IPR023174">
    <property type="entry name" value="PDEase_CS"/>
</dbReference>
<sequence>MSRLVHLLIQATPPRRETVDIPESTRADEVQALLFAAADVGHLAAATTALKVRAPDGSLLPASATALKPNGAEDSERYTLDLCRSDKSLTTLPTAAEVTALQQTLAALRSDLDQISLAQSKSGQRTPANATRRMTAIDPRYNAGPRYIFSEETKTHLKTPTFDPWEWQENEMLALLEYMFVDLGVLQEFKIDLPILRRFLQSIKDNYNLNHFHNFRHCFCVCHMMYAILYTTGVVTQLTPTDKLILLVACIGHDLDHPGYNNAYQINARTALATIYNDYSPLEMHHAAVLFTILRDPATNILATLPEPQFKEIRKGVIRCILATDMARHGEILATFKKYADEGFTLDDADHKSCLLQMVTKCADISNEVRPPDVADPWVDCLLEEFFEQADREKKEGLPWAPFMDREKVTKPNAQVGFIGFVMIPLYELVSRVLPNMDPIITPVKSALTHYKGLLEKEKAAAAAGAAATATASA</sequence>
<dbReference type="PANTHER" id="PTHR11347">
    <property type="entry name" value="CYCLIC NUCLEOTIDE PHOSPHODIESTERASE"/>
    <property type="match status" value="1"/>
</dbReference>
<evidence type="ECO:0000256" key="3">
    <source>
        <dbReference type="ARBA" id="ARBA00022801"/>
    </source>
</evidence>
<organism evidence="9 10">
    <name type="scientific">Powellomyces hirtus</name>
    <dbReference type="NCBI Taxonomy" id="109895"/>
    <lineage>
        <taxon>Eukaryota</taxon>
        <taxon>Fungi</taxon>
        <taxon>Fungi incertae sedis</taxon>
        <taxon>Chytridiomycota</taxon>
        <taxon>Chytridiomycota incertae sedis</taxon>
        <taxon>Chytridiomycetes</taxon>
        <taxon>Spizellomycetales</taxon>
        <taxon>Powellomycetaceae</taxon>
        <taxon>Powellomyces</taxon>
    </lineage>
</organism>
<keyword evidence="1" id="KW-0140">cGMP</keyword>
<protein>
    <recommendedName>
        <fullName evidence="7">Phosphodiesterase</fullName>
        <ecNumber evidence="7">3.1.4.-</ecNumber>
    </recommendedName>
</protein>
<dbReference type="GO" id="GO:0004114">
    <property type="term" value="F:3',5'-cyclic-nucleotide phosphodiesterase activity"/>
    <property type="evidence" value="ECO:0007669"/>
    <property type="project" value="InterPro"/>
</dbReference>
<evidence type="ECO:0000256" key="1">
    <source>
        <dbReference type="ARBA" id="ARBA00022535"/>
    </source>
</evidence>
<feature type="binding site" evidence="6">
    <location>
        <position position="217"/>
    </location>
    <ligand>
        <name>Zn(2+)</name>
        <dbReference type="ChEBI" id="CHEBI:29105"/>
        <label>1</label>
    </ligand>
</feature>
<evidence type="ECO:0000256" key="5">
    <source>
        <dbReference type="PIRSR" id="PIRSR623088-2"/>
    </source>
</evidence>
<dbReference type="AlphaFoldDB" id="A0A507DTS2"/>
<keyword evidence="10" id="KW-1185">Reference proteome</keyword>
<dbReference type="Proteomes" id="UP000318582">
    <property type="component" value="Unassembled WGS sequence"/>
</dbReference>
<dbReference type="PRINTS" id="PR00387">
    <property type="entry name" value="PDIESTERASE1"/>
</dbReference>
<comment type="caution">
    <text evidence="9">The sequence shown here is derived from an EMBL/GenBank/DDBJ whole genome shotgun (WGS) entry which is preliminary data.</text>
</comment>
<dbReference type="InterPro" id="IPR036971">
    <property type="entry name" value="PDEase_catalytic_dom_sf"/>
</dbReference>
<dbReference type="Pfam" id="PF00233">
    <property type="entry name" value="PDEase_I"/>
    <property type="match status" value="1"/>
</dbReference>